<dbReference type="CDD" id="cd13440">
    <property type="entry name" value="CamS_repeat_2"/>
    <property type="match status" value="1"/>
</dbReference>
<feature type="chain" id="PRO_5039045280" evidence="2">
    <location>
        <begin position="27"/>
        <end position="389"/>
    </location>
</feature>
<dbReference type="CDD" id="cd13441">
    <property type="entry name" value="CamS_repeat_1"/>
    <property type="match status" value="1"/>
</dbReference>
<evidence type="ECO:0000256" key="2">
    <source>
        <dbReference type="SAM" id="SignalP"/>
    </source>
</evidence>
<accession>K0NIR3</accession>
<organism evidence="3 4">
    <name type="scientific">Lactobacillus equicursoris DSM 19284 = JCM 14600 = CIP 110162</name>
    <dbReference type="NCBI Taxonomy" id="1293597"/>
    <lineage>
        <taxon>Bacteria</taxon>
        <taxon>Bacillati</taxon>
        <taxon>Bacillota</taxon>
        <taxon>Bacilli</taxon>
        <taxon>Lactobacillales</taxon>
        <taxon>Lactobacillaceae</taxon>
        <taxon>Lactobacillus</taxon>
    </lineage>
</organism>
<feature type="signal peptide" evidence="2">
    <location>
        <begin position="1"/>
        <end position="26"/>
    </location>
</feature>
<keyword evidence="4" id="KW-1185">Reference proteome</keyword>
<dbReference type="Gene3D" id="3.10.570.10">
    <property type="entry name" value="sex pheromone staph- cam373 precursor domain"/>
    <property type="match status" value="1"/>
</dbReference>
<evidence type="ECO:0000313" key="3">
    <source>
        <dbReference type="EMBL" id="KRL02762.1"/>
    </source>
</evidence>
<reference evidence="3 4" key="1">
    <citation type="journal article" date="2015" name="Genome Announc.">
        <title>Expanding the biotechnology potential of lactobacilli through comparative genomics of 213 strains and associated genera.</title>
        <authorList>
            <person name="Sun Z."/>
            <person name="Harris H.M."/>
            <person name="McCann A."/>
            <person name="Guo C."/>
            <person name="Argimon S."/>
            <person name="Zhang W."/>
            <person name="Yang X."/>
            <person name="Jeffery I.B."/>
            <person name="Cooney J.C."/>
            <person name="Kagawa T.F."/>
            <person name="Liu W."/>
            <person name="Song Y."/>
            <person name="Salvetti E."/>
            <person name="Wrobel A."/>
            <person name="Rasinkangas P."/>
            <person name="Parkhill J."/>
            <person name="Rea M.C."/>
            <person name="O'Sullivan O."/>
            <person name="Ritari J."/>
            <person name="Douillard F.P."/>
            <person name="Paul Ross R."/>
            <person name="Yang R."/>
            <person name="Briner A.E."/>
            <person name="Felis G.E."/>
            <person name="de Vos W.M."/>
            <person name="Barrangou R."/>
            <person name="Klaenhammer T.R."/>
            <person name="Caufield P.W."/>
            <person name="Cui Y."/>
            <person name="Zhang H."/>
            <person name="O'Toole P.W."/>
        </authorList>
    </citation>
    <scope>NUCLEOTIDE SEQUENCE [LARGE SCALE GENOMIC DNA]</scope>
    <source>
        <strain evidence="3 4">DSM 19284</strain>
    </source>
</reference>
<dbReference type="PIRSF" id="PIRSF012509">
    <property type="entry name" value="CamS"/>
    <property type="match status" value="1"/>
</dbReference>
<sequence length="389" mass="42550">MKDAGLIKVKKFFQAMALLSCSVFLAACGNLKNSDLASNSTTTSTSTKKYQTTSTSDGDYSVLLKKGVYQTSEISGLEATNYDNSVDESAMERGLIRLSKKVYSTKSYVIQEGQQLDETTVTNWLGRYSKSNKEGLNLKNNGKTGATTRNPIILQQIMEEDFYVKSGSSYKLAGISLSLGLNSVDYYTKTSGGTEYSTKIPLATRRSFGQKTANTIISRLKAKKKYKNVQIMVGLFSKTDSDSIVGGTYFSYGTAAANSSKITKWNSVNEKTQVLPTVDNATPVSASDQSKFTSFKDDIENYFPNVSGVTATLRYYDGKLAYESIAITTQFYNYLEVQSFAQTVKNRAKKYLGTSSPVEITISSVNDPQAVISKSTATGSYNIHIYGGN</sequence>
<evidence type="ECO:0000313" key="4">
    <source>
        <dbReference type="Proteomes" id="UP000051074"/>
    </source>
</evidence>
<dbReference type="Proteomes" id="UP000051074">
    <property type="component" value="Unassembled WGS sequence"/>
</dbReference>
<dbReference type="PATRIC" id="fig|1293597.4.peg.161"/>
<name>K0NIR3_9LACO</name>
<comment type="caution">
    <text evidence="3">The sequence shown here is derived from an EMBL/GenBank/DDBJ whole genome shotgun (WGS) entry which is preliminary data.</text>
</comment>
<keyword evidence="3" id="KW-0449">Lipoprotein</keyword>
<keyword evidence="2" id="KW-0732">Signal</keyword>
<dbReference type="PROSITE" id="PS51257">
    <property type="entry name" value="PROKAR_LIPOPROTEIN"/>
    <property type="match status" value="1"/>
</dbReference>
<evidence type="ECO:0000256" key="1">
    <source>
        <dbReference type="SAM" id="MobiDB-lite"/>
    </source>
</evidence>
<gene>
    <name evidence="3" type="ORF">FC20_GL000159</name>
</gene>
<dbReference type="Pfam" id="PF07537">
    <property type="entry name" value="CamS"/>
    <property type="match status" value="1"/>
</dbReference>
<dbReference type="eggNOG" id="COG4851">
    <property type="taxonomic scope" value="Bacteria"/>
</dbReference>
<dbReference type="AlphaFoldDB" id="K0NIR3"/>
<dbReference type="InterPro" id="IPR011426">
    <property type="entry name" value="CamS"/>
</dbReference>
<proteinExistence type="predicted"/>
<feature type="region of interest" description="Disordered" evidence="1">
    <location>
        <begin position="37"/>
        <end position="56"/>
    </location>
</feature>
<protein>
    <submittedName>
        <fullName evidence="3">Lipoprotein</fullName>
    </submittedName>
</protein>
<dbReference type="STRING" id="1293597.FC20_GL000159"/>
<dbReference type="EMBL" id="AZDU01000010">
    <property type="protein sequence ID" value="KRL02762.1"/>
    <property type="molecule type" value="Genomic_DNA"/>
</dbReference>
<feature type="compositionally biased region" description="Low complexity" evidence="1">
    <location>
        <begin position="38"/>
        <end position="56"/>
    </location>
</feature>